<dbReference type="AlphaFoldDB" id="A0A2G6MQK6"/>
<dbReference type="PIRSF" id="PIRSF004976">
    <property type="entry name" value="ATPase_YdaO"/>
    <property type="match status" value="1"/>
</dbReference>
<dbReference type="InterPro" id="IPR035107">
    <property type="entry name" value="tRNA_thiolation_TtcA_Ctu1"/>
</dbReference>
<keyword evidence="2" id="KW-0547">Nucleotide-binding</keyword>
<feature type="binding site" evidence="2">
    <location>
        <position position="38"/>
    </location>
    <ligand>
        <name>ATP</name>
        <dbReference type="ChEBI" id="CHEBI:30616"/>
    </ligand>
</feature>
<gene>
    <name evidence="4" type="ORF">CSA25_05615</name>
</gene>
<dbReference type="SUPFAM" id="SSF52402">
    <property type="entry name" value="Adenine nucleotide alpha hydrolases-like"/>
    <property type="match status" value="1"/>
</dbReference>
<accession>A0A2G6MQK6</accession>
<evidence type="ECO:0000313" key="5">
    <source>
        <dbReference type="Proteomes" id="UP000231203"/>
    </source>
</evidence>
<evidence type="ECO:0000313" key="4">
    <source>
        <dbReference type="EMBL" id="PIE62301.1"/>
    </source>
</evidence>
<name>A0A2G6MQK6_9BACT</name>
<dbReference type="Proteomes" id="UP000231203">
    <property type="component" value="Unassembled WGS sequence"/>
</dbReference>
<evidence type="ECO:0000256" key="1">
    <source>
        <dbReference type="ARBA" id="ARBA00022679"/>
    </source>
</evidence>
<protein>
    <submittedName>
        <fullName evidence="4">tRNA 2-thiocytidine(32) synthetase TtcA</fullName>
    </submittedName>
</protein>
<dbReference type="GO" id="GO:0016740">
    <property type="term" value="F:transferase activity"/>
    <property type="evidence" value="ECO:0007669"/>
    <property type="project" value="UniProtKB-KW"/>
</dbReference>
<dbReference type="PANTHER" id="PTHR43686:SF1">
    <property type="entry name" value="AMINOTRAN_5 DOMAIN-CONTAINING PROTEIN"/>
    <property type="match status" value="1"/>
</dbReference>
<keyword evidence="1" id="KW-0808">Transferase</keyword>
<feature type="binding site" evidence="2">
    <location>
        <position position="138"/>
    </location>
    <ligand>
        <name>ATP</name>
        <dbReference type="ChEBI" id="CHEBI:30616"/>
    </ligand>
</feature>
<sequence length="247" mass="28293">MAKGLTKRLMHLLGKAVHEWRMIDDNERILVGVSGGKDSLSLFHLLVSLKKKAPVPFELVPVYIDPGFDNSFVQKLGSYINERYKGAHQGMVVEKTDYGAVAHSDENKANPCFLCSRLRRKRLFELAREHDCKKLALGHNKDDLIETLFINIFYAGKIGTMKPRQSFFSGRFDIIRPLSYVEKHQINSFAKVCELPQFVNRCPSAGQTKRQDIADMLERMYQQNEHIKGNIFRAMGNIATDYLLEMP</sequence>
<dbReference type="InterPro" id="IPR014729">
    <property type="entry name" value="Rossmann-like_a/b/a_fold"/>
</dbReference>
<dbReference type="PANTHER" id="PTHR43686">
    <property type="entry name" value="SULFURTRANSFERASE-RELATED"/>
    <property type="match status" value="1"/>
</dbReference>
<reference evidence="4 5" key="1">
    <citation type="submission" date="2017-10" db="EMBL/GenBank/DDBJ databases">
        <title>Novel microbial diversity and functional potential in the marine mammal oral microbiome.</title>
        <authorList>
            <person name="Dudek N.K."/>
            <person name="Sun C.L."/>
            <person name="Burstein D."/>
            <person name="Kantor R.S."/>
            <person name="Aliaga Goltsman D.S."/>
            <person name="Bik E.M."/>
            <person name="Thomas B.C."/>
            <person name="Banfield J.F."/>
            <person name="Relman D.A."/>
        </authorList>
    </citation>
    <scope>NUCLEOTIDE SEQUENCE [LARGE SCALE GENOMIC DNA]</scope>
    <source>
        <strain evidence="4">DOLJORAL78_47_202</strain>
    </source>
</reference>
<dbReference type="EMBL" id="PDTI01000051">
    <property type="protein sequence ID" value="PIE62301.1"/>
    <property type="molecule type" value="Genomic_DNA"/>
</dbReference>
<feature type="domain" description="tRNA(Ile)-lysidine/2-thiocytidine synthase N-terminal" evidence="3">
    <location>
        <begin position="29"/>
        <end position="196"/>
    </location>
</feature>
<feature type="binding site" evidence="2">
    <location>
        <position position="64"/>
    </location>
    <ligand>
        <name>ATP</name>
        <dbReference type="ChEBI" id="CHEBI:30616"/>
    </ligand>
</feature>
<dbReference type="Gene3D" id="3.40.50.620">
    <property type="entry name" value="HUPs"/>
    <property type="match status" value="1"/>
</dbReference>
<organism evidence="4 5">
    <name type="scientific">Desulfobacter postgatei</name>
    <dbReference type="NCBI Taxonomy" id="2293"/>
    <lineage>
        <taxon>Bacteria</taxon>
        <taxon>Pseudomonadati</taxon>
        <taxon>Thermodesulfobacteriota</taxon>
        <taxon>Desulfobacteria</taxon>
        <taxon>Desulfobacterales</taxon>
        <taxon>Desulfobacteraceae</taxon>
        <taxon>Desulfobacter</taxon>
    </lineage>
</organism>
<comment type="caution">
    <text evidence="4">The sequence shown here is derived from an EMBL/GenBank/DDBJ whole genome shotgun (WGS) entry which is preliminary data.</text>
</comment>
<dbReference type="InterPro" id="IPR011063">
    <property type="entry name" value="TilS/TtcA_N"/>
</dbReference>
<proteinExistence type="predicted"/>
<keyword evidence="2" id="KW-0067">ATP-binding</keyword>
<dbReference type="CDD" id="cd24138">
    <property type="entry name" value="TtcA-like"/>
    <property type="match status" value="1"/>
</dbReference>
<dbReference type="GO" id="GO:0008033">
    <property type="term" value="P:tRNA processing"/>
    <property type="evidence" value="ECO:0007669"/>
    <property type="project" value="InterPro"/>
</dbReference>
<evidence type="ECO:0000259" key="3">
    <source>
        <dbReference type="Pfam" id="PF01171"/>
    </source>
</evidence>
<dbReference type="Pfam" id="PF01171">
    <property type="entry name" value="ATP_bind_3"/>
    <property type="match status" value="1"/>
</dbReference>
<feature type="binding site" evidence="2">
    <location>
        <begin position="32"/>
        <end position="34"/>
    </location>
    <ligand>
        <name>ATP</name>
        <dbReference type="ChEBI" id="CHEBI:30616"/>
    </ligand>
</feature>
<feature type="binding site" evidence="2">
    <location>
        <position position="143"/>
    </location>
    <ligand>
        <name>ATP</name>
        <dbReference type="ChEBI" id="CHEBI:30616"/>
    </ligand>
</feature>
<dbReference type="GO" id="GO:0005524">
    <property type="term" value="F:ATP binding"/>
    <property type="evidence" value="ECO:0007669"/>
    <property type="project" value="UniProtKB-KW"/>
</dbReference>
<evidence type="ECO:0000256" key="2">
    <source>
        <dbReference type="PIRSR" id="PIRSR004976-51"/>
    </source>
</evidence>